<dbReference type="SUPFAM" id="SSF56601">
    <property type="entry name" value="beta-lactamase/transpeptidase-like"/>
    <property type="match status" value="1"/>
</dbReference>
<evidence type="ECO:0000259" key="3">
    <source>
        <dbReference type="Pfam" id="PF00768"/>
    </source>
</evidence>
<dbReference type="Gene3D" id="3.40.710.10">
    <property type="entry name" value="DD-peptidase/beta-lactamase superfamily"/>
    <property type="match status" value="1"/>
</dbReference>
<proteinExistence type="predicted"/>
<dbReference type="Pfam" id="PF00768">
    <property type="entry name" value="Peptidase_S11"/>
    <property type="match status" value="1"/>
</dbReference>
<dbReference type="InterPro" id="IPR012338">
    <property type="entry name" value="Beta-lactam/transpept-like"/>
</dbReference>
<keyword evidence="2" id="KW-0812">Transmembrane</keyword>
<keyword evidence="2" id="KW-0472">Membrane</keyword>
<feature type="domain" description="Peptidase S11 D-alanyl-D-alanine carboxypeptidase A N-terminal" evidence="3">
    <location>
        <begin position="118"/>
        <end position="334"/>
    </location>
</feature>
<comment type="caution">
    <text evidence="4">The sequence shown here is derived from an EMBL/GenBank/DDBJ whole genome shotgun (WGS) entry which is preliminary data.</text>
</comment>
<feature type="transmembrane region" description="Helical" evidence="2">
    <location>
        <begin position="48"/>
        <end position="69"/>
    </location>
</feature>
<keyword evidence="4" id="KW-0645">Protease</keyword>
<evidence type="ECO:0000313" key="5">
    <source>
        <dbReference type="Proteomes" id="UP001596039"/>
    </source>
</evidence>
<evidence type="ECO:0000256" key="2">
    <source>
        <dbReference type="SAM" id="Phobius"/>
    </source>
</evidence>
<evidence type="ECO:0000313" key="4">
    <source>
        <dbReference type="EMBL" id="MFC5503231.1"/>
    </source>
</evidence>
<dbReference type="Proteomes" id="UP001596039">
    <property type="component" value="Unassembled WGS sequence"/>
</dbReference>
<reference evidence="5" key="1">
    <citation type="journal article" date="2019" name="Int. J. Syst. Evol. Microbiol.">
        <title>The Global Catalogue of Microorganisms (GCM) 10K type strain sequencing project: providing services to taxonomists for standard genome sequencing and annotation.</title>
        <authorList>
            <consortium name="The Broad Institute Genomics Platform"/>
            <consortium name="The Broad Institute Genome Sequencing Center for Infectious Disease"/>
            <person name="Wu L."/>
            <person name="Ma J."/>
        </authorList>
    </citation>
    <scope>NUCLEOTIDE SEQUENCE [LARGE SCALE GENOMIC DNA]</scope>
    <source>
        <strain evidence="5">CGMCC 4.6997</strain>
    </source>
</reference>
<dbReference type="GO" id="GO:0004180">
    <property type="term" value="F:carboxypeptidase activity"/>
    <property type="evidence" value="ECO:0007669"/>
    <property type="project" value="UniProtKB-KW"/>
</dbReference>
<organism evidence="4 5">
    <name type="scientific">Lysinimonas soli</name>
    <dbReference type="NCBI Taxonomy" id="1074233"/>
    <lineage>
        <taxon>Bacteria</taxon>
        <taxon>Bacillati</taxon>
        <taxon>Actinomycetota</taxon>
        <taxon>Actinomycetes</taxon>
        <taxon>Micrococcales</taxon>
        <taxon>Microbacteriaceae</taxon>
        <taxon>Lysinimonas</taxon>
    </lineage>
</organism>
<keyword evidence="2" id="KW-1133">Transmembrane helix</keyword>
<dbReference type="EC" id="3.4.-.-" evidence="4"/>
<name>A0ABW0NTF5_9MICO</name>
<dbReference type="InterPro" id="IPR001967">
    <property type="entry name" value="Peptidase_S11_N"/>
</dbReference>
<dbReference type="RefSeq" id="WP_386740948.1">
    <property type="nucleotide sequence ID" value="NZ_JBHSMG010000004.1"/>
</dbReference>
<keyword evidence="4" id="KW-0121">Carboxypeptidase</keyword>
<gene>
    <name evidence="4" type="ORF">ACFPJ4_13365</name>
</gene>
<evidence type="ECO:0000256" key="1">
    <source>
        <dbReference type="SAM" id="MobiDB-lite"/>
    </source>
</evidence>
<sequence>MSNYDPNDGFSDFTEMLRRAEAQDRQRPSRPAEPDPVERRRRRRRGRVAGLVVGLVVLAVVGTYIPLALTAPIGAAASTVHRPDVTPPAATTLAMPPEGESALSVAGADDYLGASASGILASSGGDSPLPIASISKLITAMVVLDAKPLRSGAGPTLTFDKADHALYDKYYLLNATIAAMPTGSTMSEHDAIETMLVVSACNYAEAIADWAFGSNAGFVSATKRWLKAHGLGGTTMVEPTGIDDRNTSTPSDLIAIGKLAMANPAVAEIVAKIRLDVPALGGLPNTNDLLGSDGINGIKTGTLDSAGSDLLFSATMSVGTSTPLTIIGVVLGGDTHSSVNADVRALLTSLGSGFHEVSLATEGQQVGTYSTPWGSKATMVLGSSASVFTWSNTPITSTMTTTTLKTGADGEKVGTVTWKAGKNTVSVPVVLKGSIKPPSAWWRLTHPQQLWK</sequence>
<protein>
    <submittedName>
        <fullName evidence="4">D-alanyl-D-alanine carboxypeptidase family protein</fullName>
        <ecNumber evidence="4">3.4.-.-</ecNumber>
    </submittedName>
</protein>
<accession>A0ABW0NTF5</accession>
<dbReference type="EMBL" id="JBHSMG010000004">
    <property type="protein sequence ID" value="MFC5503231.1"/>
    <property type="molecule type" value="Genomic_DNA"/>
</dbReference>
<feature type="region of interest" description="Disordered" evidence="1">
    <location>
        <begin position="1"/>
        <end position="42"/>
    </location>
</feature>
<feature type="compositionally biased region" description="Basic and acidic residues" evidence="1">
    <location>
        <begin position="15"/>
        <end position="38"/>
    </location>
</feature>
<keyword evidence="5" id="KW-1185">Reference proteome</keyword>
<keyword evidence="4" id="KW-0378">Hydrolase</keyword>